<name>A0A932MQ12_UNCTE</name>
<reference evidence="1" key="1">
    <citation type="submission" date="2020-07" db="EMBL/GenBank/DDBJ databases">
        <title>Huge and variable diversity of episymbiotic CPR bacteria and DPANN archaea in groundwater ecosystems.</title>
        <authorList>
            <person name="He C.Y."/>
            <person name="Keren R."/>
            <person name="Whittaker M."/>
            <person name="Farag I.F."/>
            <person name="Doudna J."/>
            <person name="Cate J.H.D."/>
            <person name="Banfield J.F."/>
        </authorList>
    </citation>
    <scope>NUCLEOTIDE SEQUENCE</scope>
    <source>
        <strain evidence="1">NC_groundwater_763_Ag_S-0.2um_68_21</strain>
    </source>
</reference>
<proteinExistence type="predicted"/>
<dbReference type="Pfam" id="PF07799">
    <property type="entry name" value="DUF1643"/>
    <property type="match status" value="1"/>
</dbReference>
<comment type="caution">
    <text evidence="1">The sequence shown here is derived from an EMBL/GenBank/DDBJ whole genome shotgun (WGS) entry which is preliminary data.</text>
</comment>
<dbReference type="Proteomes" id="UP000782312">
    <property type="component" value="Unassembled WGS sequence"/>
</dbReference>
<gene>
    <name evidence="1" type="ORF">HYZ11_08675</name>
</gene>
<protein>
    <submittedName>
        <fullName evidence="1">DUF1643 domain-containing protein</fullName>
    </submittedName>
</protein>
<sequence>MRNPSSTPPAVTSAKAGRRVLRCEPEAGEYRCLLEVALSEEALAGAPGGGPVLLVIGKNPSTASATRSDPTLGKLEAWARRAGFARLRLANLFGLRSPYPKALNAVPYEDAVGEDNDRFILQAAQGADIILAAWGNPNGVEPGRYARRISEAMGLLEGKSVGVVGMTRMGFPRHGLGWNGGWTKK</sequence>
<dbReference type="AlphaFoldDB" id="A0A932MQ12"/>
<evidence type="ECO:0000313" key="1">
    <source>
        <dbReference type="EMBL" id="MBI3127661.1"/>
    </source>
</evidence>
<accession>A0A932MQ12</accession>
<evidence type="ECO:0000313" key="2">
    <source>
        <dbReference type="Proteomes" id="UP000782312"/>
    </source>
</evidence>
<dbReference type="InterPro" id="IPR012441">
    <property type="entry name" value="DUF1643"/>
</dbReference>
<dbReference type="EMBL" id="JACPUR010000019">
    <property type="protein sequence ID" value="MBI3127661.1"/>
    <property type="molecule type" value="Genomic_DNA"/>
</dbReference>
<organism evidence="1 2">
    <name type="scientific">Tectimicrobiota bacterium</name>
    <dbReference type="NCBI Taxonomy" id="2528274"/>
    <lineage>
        <taxon>Bacteria</taxon>
        <taxon>Pseudomonadati</taxon>
        <taxon>Nitrospinota/Tectimicrobiota group</taxon>
        <taxon>Candidatus Tectimicrobiota</taxon>
    </lineage>
</organism>